<dbReference type="InterPro" id="IPR008889">
    <property type="entry name" value="VQ"/>
</dbReference>
<organism evidence="2 3">
    <name type="scientific">Oldenlandia corymbosa var. corymbosa</name>
    <dbReference type="NCBI Taxonomy" id="529605"/>
    <lineage>
        <taxon>Eukaryota</taxon>
        <taxon>Viridiplantae</taxon>
        <taxon>Streptophyta</taxon>
        <taxon>Embryophyta</taxon>
        <taxon>Tracheophyta</taxon>
        <taxon>Spermatophyta</taxon>
        <taxon>Magnoliopsida</taxon>
        <taxon>eudicotyledons</taxon>
        <taxon>Gunneridae</taxon>
        <taxon>Pentapetalae</taxon>
        <taxon>asterids</taxon>
        <taxon>lamiids</taxon>
        <taxon>Gentianales</taxon>
        <taxon>Rubiaceae</taxon>
        <taxon>Rubioideae</taxon>
        <taxon>Spermacoceae</taxon>
        <taxon>Hedyotis-Oldenlandia complex</taxon>
        <taxon>Oldenlandia</taxon>
    </lineage>
</organism>
<name>A0AAV1C2X6_OLDCO</name>
<keyword evidence="3" id="KW-1185">Reference proteome</keyword>
<evidence type="ECO:0000259" key="1">
    <source>
        <dbReference type="Pfam" id="PF05678"/>
    </source>
</evidence>
<sequence>MGKKLISQIASTKISKNEKKNLNSLIKILKPKVYITDASNFKRLVQDLTGNRDSIMPSYYVPPSIPKPVISSRQVPAVVVDIDDEDDDHHRHDHATPYREHSFDSSVESSEASMLTSFNTSPAESPQELDATLFERDLASHKAVDLPVYGDIESWLMEIDSYNYQLSNSTIPAYHQQVGGDHLHDYNNYDFSELMI</sequence>
<evidence type="ECO:0000313" key="2">
    <source>
        <dbReference type="EMBL" id="CAI9089019.1"/>
    </source>
</evidence>
<dbReference type="Pfam" id="PF05678">
    <property type="entry name" value="VQ"/>
    <property type="match status" value="1"/>
</dbReference>
<gene>
    <name evidence="2" type="ORF">OLC1_LOCUS1455</name>
</gene>
<dbReference type="AlphaFoldDB" id="A0AAV1C2X6"/>
<dbReference type="Proteomes" id="UP001161247">
    <property type="component" value="Chromosome 1"/>
</dbReference>
<feature type="domain" description="VQ" evidence="1">
    <location>
        <begin position="31"/>
        <end position="50"/>
    </location>
</feature>
<proteinExistence type="predicted"/>
<dbReference type="EMBL" id="OX459118">
    <property type="protein sequence ID" value="CAI9089019.1"/>
    <property type="molecule type" value="Genomic_DNA"/>
</dbReference>
<reference evidence="2" key="1">
    <citation type="submission" date="2023-03" db="EMBL/GenBank/DDBJ databases">
        <authorList>
            <person name="Julca I."/>
        </authorList>
    </citation>
    <scope>NUCLEOTIDE SEQUENCE</scope>
</reference>
<evidence type="ECO:0000313" key="3">
    <source>
        <dbReference type="Proteomes" id="UP001161247"/>
    </source>
</evidence>
<protein>
    <submittedName>
        <fullName evidence="2">OLC1v1023504C1</fullName>
    </submittedName>
</protein>
<accession>A0AAV1C2X6</accession>